<evidence type="ECO:0000256" key="1">
    <source>
        <dbReference type="SAM" id="Phobius"/>
    </source>
</evidence>
<sequence length="104" mass="11535">MLFRKFVPFAPSSTDTCHGTIPSDAYGVMEILGDGCRGLAPTSFASVKDRRLGRDARDARWLARTSFSSVHLVMLLLLFLMPSIHARTHSAFTKDLKPISIVQQ</sequence>
<organism evidence="2 3">
    <name type="scientific">Meganyctiphanes norvegica</name>
    <name type="common">Northern krill</name>
    <name type="synonym">Thysanopoda norvegica</name>
    <dbReference type="NCBI Taxonomy" id="48144"/>
    <lineage>
        <taxon>Eukaryota</taxon>
        <taxon>Metazoa</taxon>
        <taxon>Ecdysozoa</taxon>
        <taxon>Arthropoda</taxon>
        <taxon>Crustacea</taxon>
        <taxon>Multicrustacea</taxon>
        <taxon>Malacostraca</taxon>
        <taxon>Eumalacostraca</taxon>
        <taxon>Eucarida</taxon>
        <taxon>Euphausiacea</taxon>
        <taxon>Euphausiidae</taxon>
        <taxon>Meganyctiphanes</taxon>
    </lineage>
</organism>
<keyword evidence="1" id="KW-0812">Transmembrane</keyword>
<protein>
    <submittedName>
        <fullName evidence="2">Uncharacterized protein</fullName>
    </submittedName>
</protein>
<gene>
    <name evidence="2" type="ORF">MNOR_LOCUS35375</name>
</gene>
<keyword evidence="1" id="KW-1133">Transmembrane helix</keyword>
<comment type="caution">
    <text evidence="2">The sequence shown here is derived from an EMBL/GenBank/DDBJ whole genome shotgun (WGS) entry which is preliminary data.</text>
</comment>
<evidence type="ECO:0000313" key="2">
    <source>
        <dbReference type="EMBL" id="CAL4181028.1"/>
    </source>
</evidence>
<accession>A0AAV2SB39</accession>
<feature type="non-terminal residue" evidence="2">
    <location>
        <position position="104"/>
    </location>
</feature>
<proteinExistence type="predicted"/>
<dbReference type="AlphaFoldDB" id="A0AAV2SB39"/>
<feature type="transmembrane region" description="Helical" evidence="1">
    <location>
        <begin position="61"/>
        <end position="81"/>
    </location>
</feature>
<reference evidence="2 3" key="1">
    <citation type="submission" date="2024-05" db="EMBL/GenBank/DDBJ databases">
        <authorList>
            <person name="Wallberg A."/>
        </authorList>
    </citation>
    <scope>NUCLEOTIDE SEQUENCE [LARGE SCALE GENOMIC DNA]</scope>
</reference>
<evidence type="ECO:0000313" key="3">
    <source>
        <dbReference type="Proteomes" id="UP001497623"/>
    </source>
</evidence>
<keyword evidence="1" id="KW-0472">Membrane</keyword>
<name>A0AAV2SB39_MEGNR</name>
<keyword evidence="3" id="KW-1185">Reference proteome</keyword>
<dbReference type="Proteomes" id="UP001497623">
    <property type="component" value="Unassembled WGS sequence"/>
</dbReference>
<dbReference type="EMBL" id="CAXKWB010058703">
    <property type="protein sequence ID" value="CAL4181028.1"/>
    <property type="molecule type" value="Genomic_DNA"/>
</dbReference>